<organism evidence="1">
    <name type="scientific">Anguilla anguilla</name>
    <name type="common">European freshwater eel</name>
    <name type="synonym">Muraena anguilla</name>
    <dbReference type="NCBI Taxonomy" id="7936"/>
    <lineage>
        <taxon>Eukaryota</taxon>
        <taxon>Metazoa</taxon>
        <taxon>Chordata</taxon>
        <taxon>Craniata</taxon>
        <taxon>Vertebrata</taxon>
        <taxon>Euteleostomi</taxon>
        <taxon>Actinopterygii</taxon>
        <taxon>Neopterygii</taxon>
        <taxon>Teleostei</taxon>
        <taxon>Anguilliformes</taxon>
        <taxon>Anguillidae</taxon>
        <taxon>Anguilla</taxon>
    </lineage>
</organism>
<protein>
    <submittedName>
        <fullName evidence="1">Uncharacterized protein</fullName>
    </submittedName>
</protein>
<dbReference type="EMBL" id="GBXM01030086">
    <property type="protein sequence ID" value="JAH78491.1"/>
    <property type="molecule type" value="Transcribed_RNA"/>
</dbReference>
<sequence>MTTHLPSRNPCSIMDLLKSFYQKIRLQVIL</sequence>
<name>A0A0E9VKF0_ANGAN</name>
<proteinExistence type="predicted"/>
<reference evidence="1" key="1">
    <citation type="submission" date="2014-11" db="EMBL/GenBank/DDBJ databases">
        <authorList>
            <person name="Amaro Gonzalez C."/>
        </authorList>
    </citation>
    <scope>NUCLEOTIDE SEQUENCE</scope>
</reference>
<dbReference type="AlphaFoldDB" id="A0A0E9VKF0"/>
<reference evidence="1" key="2">
    <citation type="journal article" date="2015" name="Fish Shellfish Immunol.">
        <title>Early steps in the European eel (Anguilla anguilla)-Vibrio vulnificus interaction in the gills: Role of the RtxA13 toxin.</title>
        <authorList>
            <person name="Callol A."/>
            <person name="Pajuelo D."/>
            <person name="Ebbesson L."/>
            <person name="Teles M."/>
            <person name="MacKenzie S."/>
            <person name="Amaro C."/>
        </authorList>
    </citation>
    <scope>NUCLEOTIDE SEQUENCE</scope>
</reference>
<evidence type="ECO:0000313" key="1">
    <source>
        <dbReference type="EMBL" id="JAH78491.1"/>
    </source>
</evidence>
<accession>A0A0E9VKF0</accession>